<dbReference type="OrthoDB" id="5295469at2"/>
<keyword evidence="2" id="KW-0238">DNA-binding</keyword>
<keyword evidence="6" id="KW-1185">Reference proteome</keyword>
<feature type="domain" description="HTH araC/xylS-type" evidence="4">
    <location>
        <begin position="227"/>
        <end position="329"/>
    </location>
</feature>
<evidence type="ECO:0000256" key="1">
    <source>
        <dbReference type="ARBA" id="ARBA00023015"/>
    </source>
</evidence>
<keyword evidence="3" id="KW-0804">Transcription</keyword>
<dbReference type="InterPro" id="IPR018060">
    <property type="entry name" value="HTH_AraC"/>
</dbReference>
<dbReference type="InterPro" id="IPR009057">
    <property type="entry name" value="Homeodomain-like_sf"/>
</dbReference>
<dbReference type="PRINTS" id="PR00032">
    <property type="entry name" value="HTHARAC"/>
</dbReference>
<sequence length="330" mass="35960">MGLMERFSVDGVAPARRRHHWNDIVSQAFPNVAVDPGEDDFSAHLVRQPLGQLDFAYVHSGPATVCRLPQGRPQQPEEPYFKIHAQHRGSSLNRQGGREAVLSEGDWTLCDSRSPYSITFAETNQMLVVKLPQSLLTRRVPDPDRLVGMRMGAERPESRMLLSMLRSLAPQPDLPGEPGWTGAVADILLDVLALAYRSDTIAGTTGNGSGAAMDGTPTHGALSHWTRQVRGYVDANLRDPGLNSAQVAAALGISPRYVQMAFASLGTTATAYILARRLDLAATTLRSRRDASGASISDIAYDVGFNDLSHFSRSFRAHFGISPRSYRASH</sequence>
<dbReference type="SMART" id="SM00342">
    <property type="entry name" value="HTH_ARAC"/>
    <property type="match status" value="1"/>
</dbReference>
<dbReference type="PANTHER" id="PTHR46796:SF6">
    <property type="entry name" value="ARAC SUBFAMILY"/>
    <property type="match status" value="1"/>
</dbReference>
<dbReference type="InterPro" id="IPR020449">
    <property type="entry name" value="Tscrpt_reg_AraC-type_HTH"/>
</dbReference>
<dbReference type="GO" id="GO:0003700">
    <property type="term" value="F:DNA-binding transcription factor activity"/>
    <property type="evidence" value="ECO:0007669"/>
    <property type="project" value="InterPro"/>
</dbReference>
<dbReference type="SUPFAM" id="SSF46689">
    <property type="entry name" value="Homeodomain-like"/>
    <property type="match status" value="1"/>
</dbReference>
<comment type="caution">
    <text evidence="5">The sequence shown here is derived from an EMBL/GenBank/DDBJ whole genome shotgun (WGS) entry which is preliminary data.</text>
</comment>
<dbReference type="PANTHER" id="PTHR46796">
    <property type="entry name" value="HTH-TYPE TRANSCRIPTIONAL ACTIVATOR RHAS-RELATED"/>
    <property type="match status" value="1"/>
</dbReference>
<reference evidence="5 6" key="1">
    <citation type="submission" date="2019-06" db="EMBL/GenBank/DDBJ databases">
        <title>Genomic Encyclopedia of Type Strains, Phase IV (KMG-V): Genome sequencing to study the core and pangenomes of soil and plant-associated prokaryotes.</title>
        <authorList>
            <person name="Whitman W."/>
        </authorList>
    </citation>
    <scope>NUCLEOTIDE SEQUENCE [LARGE SCALE GENOMIC DNA]</scope>
    <source>
        <strain evidence="5 6">BR 11622</strain>
    </source>
</reference>
<gene>
    <name evidence="5" type="ORF">FBZ90_11191</name>
</gene>
<dbReference type="InterPro" id="IPR050204">
    <property type="entry name" value="AraC_XylS_family_regulators"/>
</dbReference>
<dbReference type="AlphaFoldDB" id="A0A560GYJ4"/>
<evidence type="ECO:0000313" key="5">
    <source>
        <dbReference type="EMBL" id="TWB39096.1"/>
    </source>
</evidence>
<name>A0A560GYJ4_9PROT</name>
<dbReference type="PROSITE" id="PS01124">
    <property type="entry name" value="HTH_ARAC_FAMILY_2"/>
    <property type="match status" value="1"/>
</dbReference>
<proteinExistence type="predicted"/>
<evidence type="ECO:0000313" key="6">
    <source>
        <dbReference type="Proteomes" id="UP000315751"/>
    </source>
</evidence>
<dbReference type="EMBL" id="VITR01000011">
    <property type="protein sequence ID" value="TWB39096.1"/>
    <property type="molecule type" value="Genomic_DNA"/>
</dbReference>
<dbReference type="GO" id="GO:0043565">
    <property type="term" value="F:sequence-specific DNA binding"/>
    <property type="evidence" value="ECO:0007669"/>
    <property type="project" value="InterPro"/>
</dbReference>
<accession>A0A560GYJ4</accession>
<evidence type="ECO:0000256" key="2">
    <source>
        <dbReference type="ARBA" id="ARBA00023125"/>
    </source>
</evidence>
<protein>
    <submittedName>
        <fullName evidence="5">AraC family transcriptional regulator</fullName>
    </submittedName>
</protein>
<evidence type="ECO:0000256" key="3">
    <source>
        <dbReference type="ARBA" id="ARBA00023163"/>
    </source>
</evidence>
<keyword evidence="1" id="KW-0805">Transcription regulation</keyword>
<dbReference type="Pfam" id="PF14525">
    <property type="entry name" value="AraC_binding_2"/>
    <property type="match status" value="1"/>
</dbReference>
<organism evidence="5 6">
    <name type="scientific">Nitrospirillum amazonense</name>
    <dbReference type="NCBI Taxonomy" id="28077"/>
    <lineage>
        <taxon>Bacteria</taxon>
        <taxon>Pseudomonadati</taxon>
        <taxon>Pseudomonadota</taxon>
        <taxon>Alphaproteobacteria</taxon>
        <taxon>Rhodospirillales</taxon>
        <taxon>Azospirillaceae</taxon>
        <taxon>Nitrospirillum</taxon>
    </lineage>
</organism>
<dbReference type="Gene3D" id="1.10.10.60">
    <property type="entry name" value="Homeodomain-like"/>
    <property type="match status" value="1"/>
</dbReference>
<dbReference type="InterPro" id="IPR035418">
    <property type="entry name" value="AraC-bd_2"/>
</dbReference>
<evidence type="ECO:0000259" key="4">
    <source>
        <dbReference type="PROSITE" id="PS01124"/>
    </source>
</evidence>
<dbReference type="Proteomes" id="UP000315751">
    <property type="component" value="Unassembled WGS sequence"/>
</dbReference>
<dbReference type="Pfam" id="PF12833">
    <property type="entry name" value="HTH_18"/>
    <property type="match status" value="1"/>
</dbReference>